<keyword evidence="4" id="KW-0520">NAD</keyword>
<reference evidence="8 9" key="1">
    <citation type="submission" date="2018-10" db="EMBL/GenBank/DDBJ databases">
        <title>Sequencing the genomes of 1000 actinobacteria strains.</title>
        <authorList>
            <person name="Klenk H.-P."/>
        </authorList>
    </citation>
    <scope>NUCLEOTIDE SEQUENCE [LARGE SCALE GENOMIC DNA]</scope>
    <source>
        <strain evidence="8 9">DSM 44267</strain>
    </source>
</reference>
<dbReference type="InterPro" id="IPR006140">
    <property type="entry name" value="D-isomer_DH_NAD-bd"/>
</dbReference>
<dbReference type="InterPro" id="IPR006139">
    <property type="entry name" value="D-isomer_2_OHA_DH_cat_dom"/>
</dbReference>
<keyword evidence="9" id="KW-1185">Reference proteome</keyword>
<dbReference type="PANTHER" id="PTHR42789">
    <property type="entry name" value="D-ISOMER SPECIFIC 2-HYDROXYACID DEHYDROGENASE FAMILY PROTEIN (AFU_ORTHOLOGUE AFUA_6G10090)"/>
    <property type="match status" value="1"/>
</dbReference>
<keyword evidence="2" id="KW-0028">Amino-acid biosynthesis</keyword>
<dbReference type="InterPro" id="IPR029752">
    <property type="entry name" value="D-isomer_DH_CS1"/>
</dbReference>
<dbReference type="PROSITE" id="PS00671">
    <property type="entry name" value="D_2_HYDROXYACID_DH_3"/>
    <property type="match status" value="1"/>
</dbReference>
<evidence type="ECO:0000259" key="6">
    <source>
        <dbReference type="Pfam" id="PF00389"/>
    </source>
</evidence>
<dbReference type="SUPFAM" id="SSF52283">
    <property type="entry name" value="Formate/glycerate dehydrogenase catalytic domain-like"/>
    <property type="match status" value="1"/>
</dbReference>
<dbReference type="InterPro" id="IPR029753">
    <property type="entry name" value="D-isomer_DH_CS"/>
</dbReference>
<dbReference type="GO" id="GO:0051287">
    <property type="term" value="F:NAD binding"/>
    <property type="evidence" value="ECO:0007669"/>
    <property type="project" value="InterPro"/>
</dbReference>
<dbReference type="PANTHER" id="PTHR42789:SF1">
    <property type="entry name" value="D-ISOMER SPECIFIC 2-HYDROXYACID DEHYDROGENASE FAMILY PROTEIN (AFU_ORTHOLOGUE AFUA_6G10090)"/>
    <property type="match status" value="1"/>
</dbReference>
<dbReference type="GO" id="GO:0008652">
    <property type="term" value="P:amino acid biosynthetic process"/>
    <property type="evidence" value="ECO:0007669"/>
    <property type="project" value="UniProtKB-KW"/>
</dbReference>
<dbReference type="SUPFAM" id="SSF51735">
    <property type="entry name" value="NAD(P)-binding Rossmann-fold domains"/>
    <property type="match status" value="1"/>
</dbReference>
<dbReference type="FunFam" id="3.40.50.720:FF:000203">
    <property type="entry name" value="D-3-phosphoglycerate dehydrogenase (SerA)"/>
    <property type="match status" value="1"/>
</dbReference>
<organism evidence="8 9">
    <name type="scientific">Terracoccus luteus</name>
    <dbReference type="NCBI Taxonomy" id="53356"/>
    <lineage>
        <taxon>Bacteria</taxon>
        <taxon>Bacillati</taxon>
        <taxon>Actinomycetota</taxon>
        <taxon>Actinomycetes</taxon>
        <taxon>Micrococcales</taxon>
        <taxon>Intrasporangiaceae</taxon>
        <taxon>Terracoccus</taxon>
    </lineage>
</organism>
<evidence type="ECO:0000256" key="4">
    <source>
        <dbReference type="ARBA" id="ARBA00023027"/>
    </source>
</evidence>
<evidence type="ECO:0000256" key="2">
    <source>
        <dbReference type="ARBA" id="ARBA00022605"/>
    </source>
</evidence>
<evidence type="ECO:0000256" key="3">
    <source>
        <dbReference type="ARBA" id="ARBA00023002"/>
    </source>
</evidence>
<gene>
    <name evidence="8" type="ORF">DFJ68_0309</name>
</gene>
<dbReference type="Proteomes" id="UP000278440">
    <property type="component" value="Unassembled WGS sequence"/>
</dbReference>
<dbReference type="RefSeq" id="WP_245963384.1">
    <property type="nucleotide sequence ID" value="NZ_RBXT01000001.1"/>
</dbReference>
<evidence type="ECO:0000256" key="1">
    <source>
        <dbReference type="ARBA" id="ARBA00005854"/>
    </source>
</evidence>
<evidence type="ECO:0000313" key="9">
    <source>
        <dbReference type="Proteomes" id="UP000278440"/>
    </source>
</evidence>
<dbReference type="Pfam" id="PF00389">
    <property type="entry name" value="2-Hacid_dh"/>
    <property type="match status" value="1"/>
</dbReference>
<dbReference type="CDD" id="cd12169">
    <property type="entry name" value="PGDH_like_1"/>
    <property type="match status" value="1"/>
</dbReference>
<sequence length="321" mass="34405">MTTTRPTLTVLDDYQGVALTSADWGPVRESHDVVVLRDHLPDEDAVVAALEGSEVVVVMRERTPFPASTLARLPRLRLLVTTGMRNAAIDVGAATARGVTVSGTTGSSTAVPELTIGMMIALMRGFAPEDAAVRAGGWQHTIGPGLSGRTLGIIGLGRLGVPVARLAQAFGMRVIAWSPNLTPERARPHQVEAVTKTELFAQSDVVTLHLPLSERSRGLVGADDLARLRPTAYLVNTSRGPIVDEAALLEALQAGRIAGAALDVYEREPLPADDPWRSAPRTLLLPHIGYVTTDVYREWYGQVVEDVVAWRGGEPLRVVTP</sequence>
<comment type="similarity">
    <text evidence="1 5">Belongs to the D-isomer specific 2-hydroxyacid dehydrogenase family.</text>
</comment>
<dbReference type="Gene3D" id="3.40.50.720">
    <property type="entry name" value="NAD(P)-binding Rossmann-like Domain"/>
    <property type="match status" value="2"/>
</dbReference>
<name>A0A495XVY9_9MICO</name>
<dbReference type="InterPro" id="IPR036291">
    <property type="entry name" value="NAD(P)-bd_dom_sf"/>
</dbReference>
<dbReference type="AlphaFoldDB" id="A0A495XVY9"/>
<proteinExistence type="inferred from homology"/>
<keyword evidence="3 5" id="KW-0560">Oxidoreductase</keyword>
<dbReference type="Pfam" id="PF02826">
    <property type="entry name" value="2-Hacid_dh_C"/>
    <property type="match status" value="1"/>
</dbReference>
<accession>A0A495XVY9</accession>
<protein>
    <submittedName>
        <fullName evidence="8">Lactate dehydrogenase-like 2-hydroxyacid dehydrogenase</fullName>
    </submittedName>
</protein>
<dbReference type="PROSITE" id="PS00670">
    <property type="entry name" value="D_2_HYDROXYACID_DH_2"/>
    <property type="match status" value="1"/>
</dbReference>
<feature type="domain" description="D-isomer specific 2-hydroxyacid dehydrogenase NAD-binding" evidence="7">
    <location>
        <begin position="116"/>
        <end position="289"/>
    </location>
</feature>
<evidence type="ECO:0000313" key="8">
    <source>
        <dbReference type="EMBL" id="RKT76906.1"/>
    </source>
</evidence>
<dbReference type="EMBL" id="RBXT01000001">
    <property type="protein sequence ID" value="RKT76906.1"/>
    <property type="molecule type" value="Genomic_DNA"/>
</dbReference>
<dbReference type="InterPro" id="IPR050857">
    <property type="entry name" value="D-2-hydroxyacid_DH"/>
</dbReference>
<dbReference type="GO" id="GO:0016616">
    <property type="term" value="F:oxidoreductase activity, acting on the CH-OH group of donors, NAD or NADP as acceptor"/>
    <property type="evidence" value="ECO:0007669"/>
    <property type="project" value="InterPro"/>
</dbReference>
<evidence type="ECO:0000259" key="7">
    <source>
        <dbReference type="Pfam" id="PF02826"/>
    </source>
</evidence>
<comment type="caution">
    <text evidence="8">The sequence shown here is derived from an EMBL/GenBank/DDBJ whole genome shotgun (WGS) entry which is preliminary data.</text>
</comment>
<evidence type="ECO:0000256" key="5">
    <source>
        <dbReference type="RuleBase" id="RU003719"/>
    </source>
</evidence>
<feature type="domain" description="D-isomer specific 2-hydroxyacid dehydrogenase catalytic" evidence="6">
    <location>
        <begin position="26"/>
        <end position="317"/>
    </location>
</feature>
<dbReference type="PROSITE" id="PS00065">
    <property type="entry name" value="D_2_HYDROXYACID_DH_1"/>
    <property type="match status" value="1"/>
</dbReference>